<dbReference type="HAMAP" id="MF_00321">
    <property type="entry name" value="GTPase_EngB"/>
    <property type="match status" value="1"/>
</dbReference>
<sequence>MSSLFDSAKFVMSVADIEGLPDSELPEIAFAGRSNAGKSTSINCICRQSRLAFSSKTPGRTQLLNFFELSVKGEKPRERIPKGYLVDLPGYGFAKAAPETRKTWENLVGGYVVGREPLKGIVIVMDARRPFMPADEFLLDFLLPREDLAIHFLLNKSDQLKTTEKRASMEMARKRAAELGGNITYQLFSGLKKEGIQELQDVLTGWLGLPKGS</sequence>
<dbReference type="GeneID" id="78362615"/>
<keyword evidence="6" id="KW-0460">Magnesium</keyword>
<gene>
    <name evidence="10" type="primary">engB</name>
    <name evidence="12" type="ORF">ADH67_07325</name>
</gene>
<keyword evidence="13" id="KW-1185">Reference proteome</keyword>
<dbReference type="InterPro" id="IPR019987">
    <property type="entry name" value="GTP-bd_ribosome_bio_YsxC"/>
</dbReference>
<dbReference type="InterPro" id="IPR027417">
    <property type="entry name" value="P-loop_NTPase"/>
</dbReference>
<feature type="domain" description="EngB-type G" evidence="11">
    <location>
        <begin position="24"/>
        <end position="209"/>
    </location>
</feature>
<evidence type="ECO:0000256" key="8">
    <source>
        <dbReference type="ARBA" id="ARBA00023210"/>
    </source>
</evidence>
<dbReference type="NCBIfam" id="TIGR03598">
    <property type="entry name" value="GTPase_YsxC"/>
    <property type="match status" value="1"/>
</dbReference>
<dbReference type="PROSITE" id="PS51706">
    <property type="entry name" value="G_ENGB"/>
    <property type="match status" value="1"/>
</dbReference>
<evidence type="ECO:0000256" key="4">
    <source>
        <dbReference type="ARBA" id="ARBA00022723"/>
    </source>
</evidence>
<evidence type="ECO:0000256" key="7">
    <source>
        <dbReference type="ARBA" id="ARBA00023134"/>
    </source>
</evidence>
<dbReference type="SUPFAM" id="SSF52540">
    <property type="entry name" value="P-loop containing nucleoside triphosphate hydrolases"/>
    <property type="match status" value="1"/>
</dbReference>
<dbReference type="GO" id="GO:0005829">
    <property type="term" value="C:cytosol"/>
    <property type="evidence" value="ECO:0007669"/>
    <property type="project" value="TreeGrafter"/>
</dbReference>
<evidence type="ECO:0000256" key="5">
    <source>
        <dbReference type="ARBA" id="ARBA00022741"/>
    </source>
</evidence>
<proteinExistence type="inferred from homology"/>
<dbReference type="PANTHER" id="PTHR11649:SF13">
    <property type="entry name" value="ENGB-TYPE G DOMAIN-CONTAINING PROTEIN"/>
    <property type="match status" value="1"/>
</dbReference>
<dbReference type="InterPro" id="IPR030393">
    <property type="entry name" value="G_ENGB_dom"/>
</dbReference>
<dbReference type="RefSeq" id="WP_066594977.1">
    <property type="nucleotide sequence ID" value="NZ_CAJTBZ010000012.1"/>
</dbReference>
<keyword evidence="3 10" id="KW-0132">Cell division</keyword>
<keyword evidence="7 10" id="KW-0342">GTP-binding</keyword>
<evidence type="ECO:0000256" key="2">
    <source>
        <dbReference type="ARBA" id="ARBA00009638"/>
    </source>
</evidence>
<reference evidence="13" key="1">
    <citation type="submission" date="2017-05" db="EMBL/GenBank/DDBJ databases">
        <title>Improved OligoMM genomes.</title>
        <authorList>
            <person name="Garzetti D."/>
        </authorList>
    </citation>
    <scope>NUCLEOTIDE SEQUENCE [LARGE SCALE GENOMIC DNA]</scope>
    <source>
        <strain evidence="13">YL45</strain>
    </source>
</reference>
<organism evidence="12 13">
    <name type="scientific">Turicimonas muris</name>
    <dbReference type="NCBI Taxonomy" id="1796652"/>
    <lineage>
        <taxon>Bacteria</taxon>
        <taxon>Pseudomonadati</taxon>
        <taxon>Pseudomonadota</taxon>
        <taxon>Betaproteobacteria</taxon>
        <taxon>Burkholderiales</taxon>
        <taxon>Sutterellaceae</taxon>
        <taxon>Turicimonas</taxon>
    </lineage>
</organism>
<evidence type="ECO:0000256" key="9">
    <source>
        <dbReference type="ARBA" id="ARBA00023306"/>
    </source>
</evidence>
<dbReference type="AlphaFoldDB" id="A0A227KIH0"/>
<dbReference type="CDD" id="cd01876">
    <property type="entry name" value="YihA_EngB"/>
    <property type="match status" value="1"/>
</dbReference>
<evidence type="ECO:0000313" key="12">
    <source>
        <dbReference type="EMBL" id="OXE47597.1"/>
    </source>
</evidence>
<dbReference type="GO" id="GO:0005525">
    <property type="term" value="F:GTP binding"/>
    <property type="evidence" value="ECO:0007669"/>
    <property type="project" value="UniProtKB-UniRule"/>
</dbReference>
<evidence type="ECO:0000256" key="10">
    <source>
        <dbReference type="HAMAP-Rule" id="MF_00321"/>
    </source>
</evidence>
<evidence type="ECO:0000256" key="6">
    <source>
        <dbReference type="ARBA" id="ARBA00022842"/>
    </source>
</evidence>
<evidence type="ECO:0000259" key="11">
    <source>
        <dbReference type="PROSITE" id="PS51706"/>
    </source>
</evidence>
<comment type="similarity">
    <text evidence="2 10">Belongs to the TRAFAC class TrmE-Era-EngA-EngB-Septin-like GTPase superfamily. EngB GTPase family.</text>
</comment>
<dbReference type="Pfam" id="PF01926">
    <property type="entry name" value="MMR_HSR1"/>
    <property type="match status" value="1"/>
</dbReference>
<comment type="cofactor">
    <cofactor evidence="1">
        <name>Mg(2+)</name>
        <dbReference type="ChEBI" id="CHEBI:18420"/>
    </cofactor>
</comment>
<dbReference type="PANTHER" id="PTHR11649">
    <property type="entry name" value="MSS1/TRME-RELATED GTP-BINDING PROTEIN"/>
    <property type="match status" value="1"/>
</dbReference>
<dbReference type="GO" id="GO:0000917">
    <property type="term" value="P:division septum assembly"/>
    <property type="evidence" value="ECO:0007669"/>
    <property type="project" value="UniProtKB-KW"/>
</dbReference>
<dbReference type="EMBL" id="NHMP01000004">
    <property type="protein sequence ID" value="OXE47597.1"/>
    <property type="molecule type" value="Genomic_DNA"/>
</dbReference>
<dbReference type="Gene3D" id="3.40.50.300">
    <property type="entry name" value="P-loop containing nucleotide triphosphate hydrolases"/>
    <property type="match status" value="1"/>
</dbReference>
<comment type="caution">
    <text evidence="12">The sequence shown here is derived from an EMBL/GenBank/DDBJ whole genome shotgun (WGS) entry which is preliminary data.</text>
</comment>
<name>A0A227KIH0_9BURK</name>
<dbReference type="InterPro" id="IPR006073">
    <property type="entry name" value="GTP-bd"/>
</dbReference>
<protein>
    <recommendedName>
        <fullName evidence="10">Probable GTP-binding protein EngB</fullName>
    </recommendedName>
</protein>
<dbReference type="GO" id="GO:0046872">
    <property type="term" value="F:metal ion binding"/>
    <property type="evidence" value="ECO:0007669"/>
    <property type="project" value="UniProtKB-KW"/>
</dbReference>
<keyword evidence="5 10" id="KW-0547">Nucleotide-binding</keyword>
<keyword evidence="4" id="KW-0479">Metal-binding</keyword>
<comment type="function">
    <text evidence="10">Necessary for normal cell division and for the maintenance of normal septation.</text>
</comment>
<accession>A0A227KIH0</accession>
<keyword evidence="9 10" id="KW-0131">Cell cycle</keyword>
<evidence type="ECO:0000256" key="1">
    <source>
        <dbReference type="ARBA" id="ARBA00001946"/>
    </source>
</evidence>
<evidence type="ECO:0000313" key="13">
    <source>
        <dbReference type="Proteomes" id="UP000214610"/>
    </source>
</evidence>
<keyword evidence="8 10" id="KW-0717">Septation</keyword>
<dbReference type="Proteomes" id="UP000214610">
    <property type="component" value="Unassembled WGS sequence"/>
</dbReference>
<evidence type="ECO:0000256" key="3">
    <source>
        <dbReference type="ARBA" id="ARBA00022618"/>
    </source>
</evidence>